<proteinExistence type="inferred from homology"/>
<protein>
    <submittedName>
        <fullName evidence="9">Protein FAM187B</fullName>
    </submittedName>
</protein>
<evidence type="ECO:0000256" key="6">
    <source>
        <dbReference type="ARBA" id="ARBA00023136"/>
    </source>
</evidence>
<accession>A0A8J6DYW1</accession>
<dbReference type="SUPFAM" id="SSF48726">
    <property type="entry name" value="Immunoglobulin"/>
    <property type="match status" value="1"/>
</dbReference>
<evidence type="ECO:0000256" key="2">
    <source>
        <dbReference type="ARBA" id="ARBA00008727"/>
    </source>
</evidence>
<reference evidence="9" key="1">
    <citation type="journal article" date="2021" name="Evol. Appl.">
        <title>The genome of the Pyrenean desman and the effects of bottlenecks and inbreeding on the genomic landscape of an endangered species.</title>
        <authorList>
            <person name="Escoda L."/>
            <person name="Castresana J."/>
        </authorList>
    </citation>
    <scope>NUCLEOTIDE SEQUENCE</scope>
    <source>
        <strain evidence="9">IBE-C5619</strain>
    </source>
</reference>
<feature type="transmembrane region" description="Helical" evidence="8">
    <location>
        <begin position="671"/>
        <end position="689"/>
    </location>
</feature>
<dbReference type="Proteomes" id="UP000700334">
    <property type="component" value="Unassembled WGS sequence"/>
</dbReference>
<keyword evidence="7" id="KW-0325">Glycoprotein</keyword>
<evidence type="ECO:0000256" key="1">
    <source>
        <dbReference type="ARBA" id="ARBA00004479"/>
    </source>
</evidence>
<evidence type="ECO:0000256" key="7">
    <source>
        <dbReference type="ARBA" id="ARBA00023180"/>
    </source>
</evidence>
<keyword evidence="10" id="KW-1185">Reference proteome</keyword>
<dbReference type="GO" id="GO:0016020">
    <property type="term" value="C:membrane"/>
    <property type="evidence" value="ECO:0007669"/>
    <property type="project" value="UniProtKB-SubCell"/>
</dbReference>
<comment type="caution">
    <text evidence="9">The sequence shown here is derived from an EMBL/GenBank/DDBJ whole genome shotgun (WGS) entry which is preliminary data.</text>
</comment>
<dbReference type="InterPro" id="IPR039311">
    <property type="entry name" value="FAM187A/B"/>
</dbReference>
<evidence type="ECO:0000256" key="4">
    <source>
        <dbReference type="ARBA" id="ARBA00022729"/>
    </source>
</evidence>
<evidence type="ECO:0000256" key="8">
    <source>
        <dbReference type="SAM" id="Phobius"/>
    </source>
</evidence>
<dbReference type="PANTHER" id="PTHR32178">
    <property type="entry name" value="FAM187"/>
    <property type="match status" value="1"/>
</dbReference>
<sequence>MNCALRVTCSGPRLAPEFCGAAMLVPLWLLSLSLPTLWTQILINCTSKSLCQQALLSGNDVVLQCEHPRAFWYFSSPLEEEPTLLSFMSNVKQLPGGSLQLTSPQPAQTGLYHCQDHNDSLVAEYEIDFQDASMLHVTHRGLGQEPLQNESLQLGGGEVVFTRWEPWQDCNRCGEPGERKRLGYCYVQDPLAAKPVPCWLSLRAENVQPSRRRPELQVEGCLVPCEHTKEVNQPYFIFDTYQLDKVTNSVWLSCPLASIYRGLLPAGSVSQRVVLTLSPQSTMLIALWLLLSCALPVLPFLASISCPPGGQCQTALLSDNDILLHCNLSGAQWFYLFLQDGTGWSSNLTRAPNLAPTPEGLLIRSPLPSQTGFYQCSGGSANSSVLYGIDFQDASTLHVTHRGLGQEPLQNESLSLGSQEFIFTRWEPWQDCNHCQKPGERKRLGYCYVQDPLAAKPVPCWLYVGVLKLWSSRLRPEMQVEACHLQCQALHVKYVVFDNFELSDESESVWLTCPVGSIYRPGGCGLVRLSDEESGLKTQGLPLSKGQTRGTLSTLPLSRATCCLDTVPPPGTAANLVLCRPVIWEANSVPLTWQGQLSGQDSSTVLDPSSGGRRLQIFQPAIYKCFVQQELVARFNPKPNPEILAIQTEEAEAQEATHRGKAGSVLRGLKLMLLLGAALGLFLVLFRFLRPSQDKTGERVLLVQ</sequence>
<evidence type="ECO:0000256" key="3">
    <source>
        <dbReference type="ARBA" id="ARBA00022692"/>
    </source>
</evidence>
<evidence type="ECO:0000313" key="10">
    <source>
        <dbReference type="Proteomes" id="UP000700334"/>
    </source>
</evidence>
<comment type="subcellular location">
    <subcellularLocation>
        <location evidence="1">Membrane</location>
        <topology evidence="1">Single-pass type I membrane protein</topology>
    </subcellularLocation>
</comment>
<dbReference type="OrthoDB" id="6434091at2759"/>
<organism evidence="9 10">
    <name type="scientific">Galemys pyrenaicus</name>
    <name type="common">Iberian desman</name>
    <name type="synonym">Pyrenean desman</name>
    <dbReference type="NCBI Taxonomy" id="202257"/>
    <lineage>
        <taxon>Eukaryota</taxon>
        <taxon>Metazoa</taxon>
        <taxon>Chordata</taxon>
        <taxon>Craniata</taxon>
        <taxon>Vertebrata</taxon>
        <taxon>Euteleostomi</taxon>
        <taxon>Mammalia</taxon>
        <taxon>Eutheria</taxon>
        <taxon>Laurasiatheria</taxon>
        <taxon>Eulipotyphla</taxon>
        <taxon>Talpidae</taxon>
        <taxon>Galemys</taxon>
    </lineage>
</organism>
<dbReference type="AlphaFoldDB" id="A0A8J6DYW1"/>
<name>A0A8J6DYW1_GALPY</name>
<dbReference type="PANTHER" id="PTHR32178:SF8">
    <property type="entry name" value="PROTEIN FAM187B"/>
    <property type="match status" value="1"/>
</dbReference>
<keyword evidence="5 8" id="KW-1133">Transmembrane helix</keyword>
<evidence type="ECO:0000313" key="9">
    <source>
        <dbReference type="EMBL" id="KAG8524375.1"/>
    </source>
</evidence>
<evidence type="ECO:0000256" key="5">
    <source>
        <dbReference type="ARBA" id="ARBA00022989"/>
    </source>
</evidence>
<keyword evidence="3 8" id="KW-0812">Transmembrane</keyword>
<comment type="similarity">
    <text evidence="2">Belongs to the FAM187 family.</text>
</comment>
<gene>
    <name evidence="9" type="ORF">J0S82_006786</name>
</gene>
<keyword evidence="4" id="KW-0732">Signal</keyword>
<dbReference type="InterPro" id="IPR036179">
    <property type="entry name" value="Ig-like_dom_sf"/>
</dbReference>
<dbReference type="EMBL" id="JAGFMF010011389">
    <property type="protein sequence ID" value="KAG8524375.1"/>
    <property type="molecule type" value="Genomic_DNA"/>
</dbReference>
<keyword evidence="6 8" id="KW-0472">Membrane</keyword>